<dbReference type="AlphaFoldDB" id="A0A9Q1Q9B9"/>
<proteinExistence type="predicted"/>
<organism evidence="1 2">
    <name type="scientific">Carnegiea gigantea</name>
    <dbReference type="NCBI Taxonomy" id="171969"/>
    <lineage>
        <taxon>Eukaryota</taxon>
        <taxon>Viridiplantae</taxon>
        <taxon>Streptophyta</taxon>
        <taxon>Embryophyta</taxon>
        <taxon>Tracheophyta</taxon>
        <taxon>Spermatophyta</taxon>
        <taxon>Magnoliopsida</taxon>
        <taxon>eudicotyledons</taxon>
        <taxon>Gunneridae</taxon>
        <taxon>Pentapetalae</taxon>
        <taxon>Caryophyllales</taxon>
        <taxon>Cactineae</taxon>
        <taxon>Cactaceae</taxon>
        <taxon>Cactoideae</taxon>
        <taxon>Echinocereeae</taxon>
        <taxon>Carnegiea</taxon>
    </lineage>
</organism>
<accession>A0A9Q1Q9B9</accession>
<name>A0A9Q1Q9B9_9CARY</name>
<dbReference type="Proteomes" id="UP001153076">
    <property type="component" value="Unassembled WGS sequence"/>
</dbReference>
<dbReference type="GO" id="GO:0055105">
    <property type="term" value="F:ubiquitin-protein transferase inhibitor activity"/>
    <property type="evidence" value="ECO:0007669"/>
    <property type="project" value="TreeGrafter"/>
</dbReference>
<dbReference type="EMBL" id="JAKOGI010000518">
    <property type="protein sequence ID" value="KAJ8433752.1"/>
    <property type="molecule type" value="Genomic_DNA"/>
</dbReference>
<protein>
    <recommendedName>
        <fullName evidence="3">Aberrant root formation protein 4</fullName>
    </recommendedName>
</protein>
<dbReference type="PANTHER" id="PTHR15430:SF1">
    <property type="entry name" value="GLOMULIN"/>
    <property type="match status" value="1"/>
</dbReference>
<gene>
    <name evidence="1" type="ORF">Cgig2_026573</name>
</gene>
<comment type="caution">
    <text evidence="1">The sequence shown here is derived from an EMBL/GenBank/DDBJ whole genome shotgun (WGS) entry which is preliminary data.</text>
</comment>
<evidence type="ECO:0000313" key="2">
    <source>
        <dbReference type="Proteomes" id="UP001153076"/>
    </source>
</evidence>
<dbReference type="OrthoDB" id="619536at2759"/>
<dbReference type="GO" id="GO:0005737">
    <property type="term" value="C:cytoplasm"/>
    <property type="evidence" value="ECO:0007669"/>
    <property type="project" value="TreeGrafter"/>
</dbReference>
<dbReference type="Pfam" id="PF08568">
    <property type="entry name" value="Kinetochor_Ybp2"/>
    <property type="match status" value="2"/>
</dbReference>
<dbReference type="PANTHER" id="PTHR15430">
    <property type="entry name" value="GLOMULIN"/>
    <property type="match status" value="1"/>
</dbReference>
<evidence type="ECO:0000313" key="1">
    <source>
        <dbReference type="EMBL" id="KAJ8433752.1"/>
    </source>
</evidence>
<reference evidence="1" key="1">
    <citation type="submission" date="2022-04" db="EMBL/GenBank/DDBJ databases">
        <title>Carnegiea gigantea Genome sequencing and assembly v2.</title>
        <authorList>
            <person name="Copetti D."/>
            <person name="Sanderson M.J."/>
            <person name="Burquez A."/>
            <person name="Wojciechowski M.F."/>
        </authorList>
    </citation>
    <scope>NUCLEOTIDE SEQUENCE</scope>
    <source>
        <strain evidence="1">SGP5-SGP5p</strain>
        <tissue evidence="1">Aerial part</tissue>
    </source>
</reference>
<dbReference type="InterPro" id="IPR019516">
    <property type="entry name" value="Glomulin/ALF4"/>
</dbReference>
<evidence type="ECO:0008006" key="3">
    <source>
        <dbReference type="Google" id="ProtNLM"/>
    </source>
</evidence>
<sequence>MSAEKVAAPSSASQSLIRLQQSLDSCCKAIEAGDFRKSEDSISEISELLGSISDAVISDPDDDTALNNATAILSHIQSYLFNPSLDQGVIDALSFELPKAIAKFAGVSPKFSKIVDSIIDLFTTKCSPRDMISVFCEALDAFSKTTDAPGYVASLLYGASKVFLSIQRRPLEQIKVAVPIILNALEAASFDLDHGDVGLKDLFGGAIDVANSIQSTCKKLTIISITMGDEVASCLHLIQDLSRFVPYCGLSYADIVAGQGVDPLAHVVCGDDTNDFKDCFSYIKHGAVLSVVWGYISVIVAHAAEQDLEALKDELRSMQSKRWSAIGMLKYIFSLGKLPFTIKKHAISFLLDITENIGQQELNVDTMCSSLTPSIISSLQGIMSVVMNSPDAVLRKSAMVALKRVRPEISSNHYVLADNPPSLRLDMMQVLIRTSGSSSMTALILDYVRENLRNDYRKLQEGKICSSSSFWDSGVLDLVELVLRPPDGGPPSLPEQSDAVLSALNLYRYVLITESTGTRLIVEEAKSKYCGVGTNCFFRGTHKPNATGKTNYTGVASRSNLQKAYNEWLLPLRTLVSGIVAQNKDEYDQLAVDMVCALNPVELVLYRCIELVEEKLKQLP</sequence>
<keyword evidence="2" id="KW-1185">Reference proteome</keyword>
<dbReference type="InterPro" id="IPR013877">
    <property type="entry name" value="YAP-bd/ALF4/Glomulin"/>
</dbReference>